<organism evidence="1 2">
    <name type="scientific">Yersinia intermedia</name>
    <dbReference type="NCBI Taxonomy" id="631"/>
    <lineage>
        <taxon>Bacteria</taxon>
        <taxon>Pseudomonadati</taxon>
        <taxon>Pseudomonadota</taxon>
        <taxon>Gammaproteobacteria</taxon>
        <taxon>Enterobacterales</taxon>
        <taxon>Yersiniaceae</taxon>
        <taxon>Yersinia</taxon>
    </lineage>
</organism>
<dbReference type="EMBL" id="CWJI01000003">
    <property type="protein sequence ID" value="CRY54870.1"/>
    <property type="molecule type" value="Genomic_DNA"/>
</dbReference>
<evidence type="ECO:0000313" key="1">
    <source>
        <dbReference type="EMBL" id="CRY54870.1"/>
    </source>
</evidence>
<dbReference type="AlphaFoldDB" id="A0A0H5LUZ7"/>
<protein>
    <submittedName>
        <fullName evidence="1">Uncharacterized protein</fullName>
    </submittedName>
</protein>
<name>A0A0H5LUZ7_YERIN</name>
<reference evidence="2" key="1">
    <citation type="submission" date="2015-03" db="EMBL/GenBank/DDBJ databases">
        <authorList>
            <consortium name="Pathogen Informatics"/>
        </authorList>
    </citation>
    <scope>NUCLEOTIDE SEQUENCE [LARGE SCALE GENOMIC DNA]</scope>
    <source>
        <strain evidence="2">R148</strain>
    </source>
</reference>
<proteinExistence type="predicted"/>
<gene>
    <name evidence="1" type="ORF">ERS008476_01838</name>
</gene>
<accession>A0A0H5LUZ7</accession>
<dbReference type="Proteomes" id="UP000043316">
    <property type="component" value="Unassembled WGS sequence"/>
</dbReference>
<sequence>MSHRPNEILSLKLVTQSSFGKIFFLMSLMIREEYVFHFHLADKSVAQCRHYRRETHRNEH</sequence>
<evidence type="ECO:0000313" key="2">
    <source>
        <dbReference type="Proteomes" id="UP000043316"/>
    </source>
</evidence>